<feature type="transmembrane region" description="Helical" evidence="13">
    <location>
        <begin position="40"/>
        <end position="66"/>
    </location>
</feature>
<feature type="transmembrane region" description="Helical" evidence="13">
    <location>
        <begin position="72"/>
        <end position="93"/>
    </location>
</feature>
<evidence type="ECO:0000313" key="15">
    <source>
        <dbReference type="Proteomes" id="UP001437460"/>
    </source>
</evidence>
<feature type="transmembrane region" description="Helical" evidence="13">
    <location>
        <begin position="386"/>
        <end position="407"/>
    </location>
</feature>
<comment type="subcellular location">
    <subcellularLocation>
        <location evidence="2">Cell membrane</location>
        <topology evidence="2">Multi-pass membrane protein</topology>
    </subcellularLocation>
</comment>
<evidence type="ECO:0000256" key="1">
    <source>
        <dbReference type="ARBA" id="ARBA00003408"/>
    </source>
</evidence>
<keyword evidence="6" id="KW-0050">Antiport</keyword>
<comment type="caution">
    <text evidence="14">The sequence shown here is derived from an EMBL/GenBank/DDBJ whole genome shotgun (WGS) entry which is preliminary data.</text>
</comment>
<dbReference type="InterPro" id="IPR048279">
    <property type="entry name" value="MdtK-like"/>
</dbReference>
<evidence type="ECO:0000256" key="4">
    <source>
        <dbReference type="ARBA" id="ARBA00020268"/>
    </source>
</evidence>
<sequence length="474" mass="50929">MTSRVSSQGDSQDSIFSPETEHHIPATIMKLAWPAILEQFLICMATLMDTAMVGSIGAVATASVAINISTVWLINGFITAISAGFSFLISHAVGEGNPVKIRSITCQSITCSVLLGGLLMFGVELVCHPLPIWLGAAEDVIPHAQRYMQIIGLGLIPQALSVVLSSVFRSAGNTRIPLAANLTANAANVIGNYLLIYPVRQIPLGSISIPMWGAGLGTAGAALSTSASQFLLAGILLYILAKKSTPVQIPLFHSRYRIQKPLFLQMWRISFPVLLERLTLTSGQMALTAMISTLGTIPLAAHYLTNQTEGLLYLPAYGFSYTATALVGQSLGAKRGDLADKFAWNICIIGSVVIVAACIPVAILSGPVIRLFSNDPQVIALGSRTLFIAAVTELFFSFFVITCGICRGSGDVRFSLLVSIIGMWGLRIGLVYLATRPLQMGITGVWIAIAIDCFIRMVLCIWRLKSGKWKEHFI</sequence>
<evidence type="ECO:0000256" key="6">
    <source>
        <dbReference type="ARBA" id="ARBA00022449"/>
    </source>
</evidence>
<evidence type="ECO:0000256" key="10">
    <source>
        <dbReference type="ARBA" id="ARBA00023065"/>
    </source>
</evidence>
<evidence type="ECO:0000256" key="8">
    <source>
        <dbReference type="ARBA" id="ARBA00022692"/>
    </source>
</evidence>
<dbReference type="NCBIfam" id="TIGR00797">
    <property type="entry name" value="matE"/>
    <property type="match status" value="1"/>
</dbReference>
<evidence type="ECO:0000256" key="12">
    <source>
        <dbReference type="ARBA" id="ARBA00031636"/>
    </source>
</evidence>
<comment type="similarity">
    <text evidence="3">Belongs to the multi antimicrobial extrusion (MATE) (TC 2.A.66.1) family.</text>
</comment>
<protein>
    <recommendedName>
        <fullName evidence="4">Probable multidrug resistance protein NorM</fullName>
    </recommendedName>
    <alternativeName>
        <fullName evidence="12">Multidrug-efflux transporter</fullName>
    </alternativeName>
</protein>
<feature type="transmembrane region" description="Helical" evidence="13">
    <location>
        <begin position="343"/>
        <end position="366"/>
    </location>
</feature>
<dbReference type="Proteomes" id="UP001437460">
    <property type="component" value="Unassembled WGS sequence"/>
</dbReference>
<keyword evidence="8 13" id="KW-0812">Transmembrane</keyword>
<feature type="transmembrane region" description="Helical" evidence="13">
    <location>
        <begin position="219"/>
        <end position="241"/>
    </location>
</feature>
<feature type="transmembrane region" description="Helical" evidence="13">
    <location>
        <begin position="440"/>
        <end position="462"/>
    </location>
</feature>
<feature type="transmembrane region" description="Helical" evidence="13">
    <location>
        <begin position="414"/>
        <end position="434"/>
    </location>
</feature>
<gene>
    <name evidence="14" type="ORF">WMO41_01675</name>
</gene>
<dbReference type="InterPro" id="IPR002528">
    <property type="entry name" value="MATE_fam"/>
</dbReference>
<evidence type="ECO:0000256" key="3">
    <source>
        <dbReference type="ARBA" id="ARBA00010199"/>
    </source>
</evidence>
<dbReference type="PANTHER" id="PTHR43298">
    <property type="entry name" value="MULTIDRUG RESISTANCE PROTEIN NORM-RELATED"/>
    <property type="match status" value="1"/>
</dbReference>
<organism evidence="14 15">
    <name type="scientific">Ventrimonas faecis</name>
    <dbReference type="NCBI Taxonomy" id="3133170"/>
    <lineage>
        <taxon>Bacteria</taxon>
        <taxon>Bacillati</taxon>
        <taxon>Bacillota</taxon>
        <taxon>Clostridia</taxon>
        <taxon>Lachnospirales</taxon>
        <taxon>Lachnospiraceae</taxon>
        <taxon>Ventrimonas</taxon>
    </lineage>
</organism>
<keyword evidence="7" id="KW-1003">Cell membrane</keyword>
<keyword evidence="9 13" id="KW-1133">Transmembrane helix</keyword>
<keyword evidence="15" id="KW-1185">Reference proteome</keyword>
<dbReference type="RefSeq" id="WP_349228334.1">
    <property type="nucleotide sequence ID" value="NZ_JBBMFJ010000002.1"/>
</dbReference>
<feature type="transmembrane region" description="Helical" evidence="13">
    <location>
        <begin position="180"/>
        <end position="199"/>
    </location>
</feature>
<dbReference type="InterPro" id="IPR050222">
    <property type="entry name" value="MATE_MdtK"/>
</dbReference>
<evidence type="ECO:0000256" key="2">
    <source>
        <dbReference type="ARBA" id="ARBA00004651"/>
    </source>
</evidence>
<evidence type="ECO:0000256" key="11">
    <source>
        <dbReference type="ARBA" id="ARBA00023136"/>
    </source>
</evidence>
<evidence type="ECO:0000256" key="5">
    <source>
        <dbReference type="ARBA" id="ARBA00022448"/>
    </source>
</evidence>
<dbReference type="Pfam" id="PF01554">
    <property type="entry name" value="MatE"/>
    <property type="match status" value="2"/>
</dbReference>
<keyword evidence="10" id="KW-0406">Ion transport</keyword>
<keyword evidence="5" id="KW-0813">Transport</keyword>
<reference evidence="14 15" key="1">
    <citation type="submission" date="2024-03" db="EMBL/GenBank/DDBJ databases">
        <title>Human intestinal bacterial collection.</title>
        <authorList>
            <person name="Pauvert C."/>
            <person name="Hitch T.C.A."/>
            <person name="Clavel T."/>
        </authorList>
    </citation>
    <scope>NUCLEOTIDE SEQUENCE [LARGE SCALE GENOMIC DNA]</scope>
    <source>
        <strain evidence="14 15">CLA-AP-H27</strain>
    </source>
</reference>
<keyword evidence="11 13" id="KW-0472">Membrane</keyword>
<feature type="transmembrane region" description="Helical" evidence="13">
    <location>
        <begin position="113"/>
        <end position="135"/>
    </location>
</feature>
<proteinExistence type="inferred from homology"/>
<dbReference type="PIRSF" id="PIRSF006603">
    <property type="entry name" value="DinF"/>
    <property type="match status" value="1"/>
</dbReference>
<comment type="function">
    <text evidence="1">Multidrug efflux pump.</text>
</comment>
<accession>A0ABV1HJA9</accession>
<evidence type="ECO:0000256" key="7">
    <source>
        <dbReference type="ARBA" id="ARBA00022475"/>
    </source>
</evidence>
<evidence type="ECO:0000256" key="13">
    <source>
        <dbReference type="SAM" id="Phobius"/>
    </source>
</evidence>
<name>A0ABV1HJA9_9FIRM</name>
<dbReference type="EMBL" id="JBBMFJ010000002">
    <property type="protein sequence ID" value="MEQ2561902.1"/>
    <property type="molecule type" value="Genomic_DNA"/>
</dbReference>
<feature type="transmembrane region" description="Helical" evidence="13">
    <location>
        <begin position="147"/>
        <end position="168"/>
    </location>
</feature>
<dbReference type="CDD" id="cd13137">
    <property type="entry name" value="MATE_NorM_like"/>
    <property type="match status" value="1"/>
</dbReference>
<dbReference type="PANTHER" id="PTHR43298:SF2">
    <property type="entry name" value="FMN_FAD EXPORTER YEEO-RELATED"/>
    <property type="match status" value="1"/>
</dbReference>
<evidence type="ECO:0000313" key="14">
    <source>
        <dbReference type="EMBL" id="MEQ2561902.1"/>
    </source>
</evidence>
<evidence type="ECO:0000256" key="9">
    <source>
        <dbReference type="ARBA" id="ARBA00022989"/>
    </source>
</evidence>